<proteinExistence type="predicted"/>
<feature type="region of interest" description="Disordered" evidence="1">
    <location>
        <begin position="110"/>
        <end position="168"/>
    </location>
</feature>
<feature type="compositionally biased region" description="Low complexity" evidence="1">
    <location>
        <begin position="152"/>
        <end position="163"/>
    </location>
</feature>
<dbReference type="EMBL" id="JASCZI010181381">
    <property type="protein sequence ID" value="MED6182784.1"/>
    <property type="molecule type" value="Genomic_DNA"/>
</dbReference>
<keyword evidence="3" id="KW-1185">Reference proteome</keyword>
<reference evidence="2 3" key="1">
    <citation type="journal article" date="2023" name="Plants (Basel)">
        <title>Bridging the Gap: Combining Genomics and Transcriptomics Approaches to Understand Stylosanthes scabra, an Orphan Legume from the Brazilian Caatinga.</title>
        <authorList>
            <person name="Ferreira-Neto J.R.C."/>
            <person name="da Silva M.D."/>
            <person name="Binneck E."/>
            <person name="de Melo N.F."/>
            <person name="da Silva R.H."/>
            <person name="de Melo A.L.T.M."/>
            <person name="Pandolfi V."/>
            <person name="Bustamante F.O."/>
            <person name="Brasileiro-Vidal A.C."/>
            <person name="Benko-Iseppon A.M."/>
        </authorList>
    </citation>
    <scope>NUCLEOTIDE SEQUENCE [LARGE SCALE GENOMIC DNA]</scope>
    <source>
        <tissue evidence="2">Leaves</tissue>
    </source>
</reference>
<feature type="compositionally biased region" description="Polar residues" evidence="1">
    <location>
        <begin position="110"/>
        <end position="119"/>
    </location>
</feature>
<protein>
    <submittedName>
        <fullName evidence="2">Uncharacterized protein</fullName>
    </submittedName>
</protein>
<gene>
    <name evidence="2" type="ORF">PIB30_031888</name>
</gene>
<dbReference type="Proteomes" id="UP001341840">
    <property type="component" value="Unassembled WGS sequence"/>
</dbReference>
<evidence type="ECO:0000313" key="2">
    <source>
        <dbReference type="EMBL" id="MED6182784.1"/>
    </source>
</evidence>
<evidence type="ECO:0000256" key="1">
    <source>
        <dbReference type="SAM" id="MobiDB-lite"/>
    </source>
</evidence>
<comment type="caution">
    <text evidence="2">The sequence shown here is derived from an EMBL/GenBank/DDBJ whole genome shotgun (WGS) entry which is preliminary data.</text>
</comment>
<sequence>MCQFRFNQPIPGRAHQPDQLHSVTLSGRTDEVWHVTHAAYIHRWDTRRERIQIGTPLEASLTSASEYMKWYRRNTRRGRSSASLGQVTTTAILGAFGEHDRTLLQQISQSAQPSHTLVQSPPEEVELGGSRARRRRTGLAANRTRLRDDEPSSSSNHGTQSSNQHRRALHRIRPSSICHSIYFCIQGT</sequence>
<name>A0ABU6WBY7_9FABA</name>
<organism evidence="2 3">
    <name type="scientific">Stylosanthes scabra</name>
    <dbReference type="NCBI Taxonomy" id="79078"/>
    <lineage>
        <taxon>Eukaryota</taxon>
        <taxon>Viridiplantae</taxon>
        <taxon>Streptophyta</taxon>
        <taxon>Embryophyta</taxon>
        <taxon>Tracheophyta</taxon>
        <taxon>Spermatophyta</taxon>
        <taxon>Magnoliopsida</taxon>
        <taxon>eudicotyledons</taxon>
        <taxon>Gunneridae</taxon>
        <taxon>Pentapetalae</taxon>
        <taxon>rosids</taxon>
        <taxon>fabids</taxon>
        <taxon>Fabales</taxon>
        <taxon>Fabaceae</taxon>
        <taxon>Papilionoideae</taxon>
        <taxon>50 kb inversion clade</taxon>
        <taxon>dalbergioids sensu lato</taxon>
        <taxon>Dalbergieae</taxon>
        <taxon>Pterocarpus clade</taxon>
        <taxon>Stylosanthes</taxon>
    </lineage>
</organism>
<evidence type="ECO:0000313" key="3">
    <source>
        <dbReference type="Proteomes" id="UP001341840"/>
    </source>
</evidence>
<accession>A0ABU6WBY7</accession>